<proteinExistence type="predicted"/>
<feature type="compositionally biased region" description="Low complexity" evidence="1">
    <location>
        <begin position="301"/>
        <end position="317"/>
    </location>
</feature>
<keyword evidence="3" id="KW-1185">Reference proteome</keyword>
<feature type="compositionally biased region" description="Basic and acidic residues" evidence="1">
    <location>
        <begin position="1"/>
        <end position="12"/>
    </location>
</feature>
<evidence type="ECO:0000313" key="3">
    <source>
        <dbReference type="Proteomes" id="UP001590950"/>
    </source>
</evidence>
<name>A0ABR3ZWY0_9LECA</name>
<accession>A0ABR3ZWY0</accession>
<dbReference type="EMBL" id="JBEFKJ010000042">
    <property type="protein sequence ID" value="KAL2037260.1"/>
    <property type="molecule type" value="Genomic_DNA"/>
</dbReference>
<organism evidence="2 3">
    <name type="scientific">Stereocaulon virgatum</name>
    <dbReference type="NCBI Taxonomy" id="373712"/>
    <lineage>
        <taxon>Eukaryota</taxon>
        <taxon>Fungi</taxon>
        <taxon>Dikarya</taxon>
        <taxon>Ascomycota</taxon>
        <taxon>Pezizomycotina</taxon>
        <taxon>Lecanoromycetes</taxon>
        <taxon>OSLEUM clade</taxon>
        <taxon>Lecanoromycetidae</taxon>
        <taxon>Lecanorales</taxon>
        <taxon>Lecanorineae</taxon>
        <taxon>Stereocaulaceae</taxon>
        <taxon>Stereocaulon</taxon>
    </lineage>
</organism>
<dbReference type="PANTHER" id="PTHR39609">
    <property type="entry name" value="RFEG-RELATED"/>
    <property type="match status" value="1"/>
</dbReference>
<feature type="compositionally biased region" description="Basic and acidic residues" evidence="1">
    <location>
        <begin position="20"/>
        <end position="38"/>
    </location>
</feature>
<feature type="region of interest" description="Disordered" evidence="1">
    <location>
        <begin position="236"/>
        <end position="259"/>
    </location>
</feature>
<feature type="region of interest" description="Disordered" evidence="1">
    <location>
        <begin position="285"/>
        <end position="333"/>
    </location>
</feature>
<feature type="compositionally biased region" description="Polar residues" evidence="1">
    <location>
        <begin position="318"/>
        <end position="333"/>
    </location>
</feature>
<dbReference type="Proteomes" id="UP001590950">
    <property type="component" value="Unassembled WGS sequence"/>
</dbReference>
<evidence type="ECO:0000313" key="2">
    <source>
        <dbReference type="EMBL" id="KAL2037260.1"/>
    </source>
</evidence>
<reference evidence="2 3" key="1">
    <citation type="submission" date="2024-09" db="EMBL/GenBank/DDBJ databases">
        <title>Rethinking Asexuality: The Enigmatic Case of Functional Sexual Genes in Lepraria (Stereocaulaceae).</title>
        <authorList>
            <person name="Doellman M."/>
            <person name="Sun Y."/>
            <person name="Barcenas-Pena A."/>
            <person name="Lumbsch H.T."/>
            <person name="Grewe F."/>
        </authorList>
    </citation>
    <scope>NUCLEOTIDE SEQUENCE [LARGE SCALE GENOMIC DNA]</scope>
    <source>
        <strain evidence="2 3">Mercado 3170</strain>
    </source>
</reference>
<comment type="caution">
    <text evidence="2">The sequence shown here is derived from an EMBL/GenBank/DDBJ whole genome shotgun (WGS) entry which is preliminary data.</text>
</comment>
<feature type="region of interest" description="Disordered" evidence="1">
    <location>
        <begin position="1"/>
        <end position="67"/>
    </location>
</feature>
<feature type="compositionally biased region" description="Low complexity" evidence="1">
    <location>
        <begin position="240"/>
        <end position="250"/>
    </location>
</feature>
<sequence>MSRRQESYEQLHSHLRKKAPSRDGAKKHRDSEQREEEKRRKKSGRNIEGDYSDPEYEESSGRDPARRNGLKQFFLDGDGIHREVLQMEICKYLGPEAVSRPYNHEGIEGYRLNAIRTFTQEEIDELRMLSDAFKSELRYKKRNRVKDISYGVSETRDHQESILRTMSVPQTGYQSLSSLSSPTYQPAQGGAYPGYPYSQAPGYFPVAAYPSPLPYSGAGQPVANDPNTYNEPYVNPGRSIGYPPIGGQYPQYPPRDLKGLRTESNAYSSYVHDVNAPLNHSSTGNYSEYSAASPPLGRGTSYDPSYESSYDPSYDPSNEFQENVYTGTGRTFR</sequence>
<protein>
    <submittedName>
        <fullName evidence="2">Uncharacterized protein</fullName>
    </submittedName>
</protein>
<dbReference type="PANTHER" id="PTHR39609:SF2">
    <property type="entry name" value="TRANSCRIPTION FACTOR RFEG"/>
    <property type="match status" value="1"/>
</dbReference>
<gene>
    <name evidence="2" type="ORF">N7G274_009949</name>
</gene>
<evidence type="ECO:0000256" key="1">
    <source>
        <dbReference type="SAM" id="MobiDB-lite"/>
    </source>
</evidence>